<dbReference type="GeneID" id="105267182"/>
<proteinExistence type="predicted"/>
<reference evidence="2" key="1">
    <citation type="submission" date="2025-08" db="UniProtKB">
        <authorList>
            <consortium name="RefSeq"/>
        </authorList>
    </citation>
    <scope>IDENTIFICATION</scope>
    <source>
        <strain evidence="2">USDA-PBARC FA_bdor</strain>
        <tissue evidence="2">Whole organism</tissue>
    </source>
</reference>
<protein>
    <submittedName>
        <fullName evidence="2">Uncharacterized protein isoform X1</fullName>
    </submittedName>
</protein>
<dbReference type="RefSeq" id="XP_011304153.1">
    <property type="nucleotide sequence ID" value="XM_011305851.1"/>
</dbReference>
<organism evidence="1 2">
    <name type="scientific">Fopius arisanus</name>
    <dbReference type="NCBI Taxonomy" id="64838"/>
    <lineage>
        <taxon>Eukaryota</taxon>
        <taxon>Metazoa</taxon>
        <taxon>Ecdysozoa</taxon>
        <taxon>Arthropoda</taxon>
        <taxon>Hexapoda</taxon>
        <taxon>Insecta</taxon>
        <taxon>Pterygota</taxon>
        <taxon>Neoptera</taxon>
        <taxon>Endopterygota</taxon>
        <taxon>Hymenoptera</taxon>
        <taxon>Apocrita</taxon>
        <taxon>Ichneumonoidea</taxon>
        <taxon>Braconidae</taxon>
        <taxon>Opiinae</taxon>
        <taxon>Fopius</taxon>
    </lineage>
</organism>
<accession>A0A9R1T7N2</accession>
<evidence type="ECO:0000313" key="1">
    <source>
        <dbReference type="Proteomes" id="UP000694866"/>
    </source>
</evidence>
<name>A0A9R1T7N2_9HYME</name>
<dbReference type="OrthoDB" id="10531992at2759"/>
<keyword evidence="1" id="KW-1185">Reference proteome</keyword>
<dbReference type="Proteomes" id="UP000694866">
    <property type="component" value="Unplaced"/>
</dbReference>
<sequence>MPADVPQYNGVSSSSSVSMARESVWKRTKAYFRRMRGKKVGGWIALLLLLICGQEIEAHSPTDWPIRDTSSINIIECPYDHKIGDNVMTSGPALKGEAWEMNGFSDFNLRSGSLEFGKGDIWVQPSDRDDDSIPMSSHNRLVMEFPPKWIDTTDFAPIICTTSRATLG</sequence>
<dbReference type="AlphaFoldDB" id="A0A9R1T7N2"/>
<dbReference type="KEGG" id="fas:105267182"/>
<gene>
    <name evidence="2" type="primary">LOC105267182</name>
</gene>
<evidence type="ECO:0000313" key="2">
    <source>
        <dbReference type="RefSeq" id="XP_011304153.1"/>
    </source>
</evidence>